<dbReference type="InterPro" id="IPR050471">
    <property type="entry name" value="AB_hydrolase"/>
</dbReference>
<protein>
    <recommendedName>
        <fullName evidence="1">AB hydrolase-1 domain-containing protein</fullName>
    </recommendedName>
</protein>
<dbReference type="PANTHER" id="PTHR43433:SF5">
    <property type="entry name" value="AB HYDROLASE-1 DOMAIN-CONTAINING PROTEIN"/>
    <property type="match status" value="1"/>
</dbReference>
<dbReference type="InterPro" id="IPR029058">
    <property type="entry name" value="AB_hydrolase_fold"/>
</dbReference>
<evidence type="ECO:0000313" key="3">
    <source>
        <dbReference type="Proteomes" id="UP000321103"/>
    </source>
</evidence>
<dbReference type="InterPro" id="IPR000073">
    <property type="entry name" value="AB_hydrolase_1"/>
</dbReference>
<evidence type="ECO:0000259" key="1">
    <source>
        <dbReference type="Pfam" id="PF00561"/>
    </source>
</evidence>
<feature type="domain" description="AB hydrolase-1" evidence="1">
    <location>
        <begin position="25"/>
        <end position="165"/>
    </location>
</feature>
<dbReference type="STRING" id="388357.GCA_001580365_03790"/>
<organism evidence="2 3">
    <name type="scientific">Kocuria turfanensis</name>
    <dbReference type="NCBI Taxonomy" id="388357"/>
    <lineage>
        <taxon>Bacteria</taxon>
        <taxon>Bacillati</taxon>
        <taxon>Actinomycetota</taxon>
        <taxon>Actinomycetes</taxon>
        <taxon>Micrococcales</taxon>
        <taxon>Micrococcaceae</taxon>
        <taxon>Kocuria</taxon>
    </lineage>
</organism>
<evidence type="ECO:0000313" key="2">
    <source>
        <dbReference type="EMBL" id="GEO97603.1"/>
    </source>
</evidence>
<accession>A0A512IIR3</accession>
<dbReference type="AlphaFoldDB" id="A0A512IIR3"/>
<dbReference type="PRINTS" id="PR00111">
    <property type="entry name" value="ABHYDROLASE"/>
</dbReference>
<sequence length="245" mass="25801">MELVRSVVERPGARISYLDTGGAAPVVVFLHGLAGSAQELVPSARELWPEHRCVLVDQRGHGHSTRVPDDTGRQAFVDDVVAVLDVVAPAQSVVLVGQSMGAHTAVLTAAGHPHRVSGLVLLEADVHGGDPGEAAAVGEFFGSWPAPFASRAEATAFLGATALARAWAADLEPTAEGYRPRFDPAVMEAVLQAVHVPRWADWAAVRAPTTVVFAAESMFTSARQDAFVAARAGTRRVDLSSCKRA</sequence>
<keyword evidence="3" id="KW-1185">Reference proteome</keyword>
<comment type="caution">
    <text evidence="2">The sequence shown here is derived from an EMBL/GenBank/DDBJ whole genome shotgun (WGS) entry which is preliminary data.</text>
</comment>
<dbReference type="SUPFAM" id="SSF53474">
    <property type="entry name" value="alpha/beta-Hydrolases"/>
    <property type="match status" value="1"/>
</dbReference>
<reference evidence="2 3" key="1">
    <citation type="submission" date="2019-07" db="EMBL/GenBank/DDBJ databases">
        <title>Whole genome shotgun sequence of Kocuria turfanensis NBRC 107627.</title>
        <authorList>
            <person name="Hosoyama A."/>
            <person name="Uohara A."/>
            <person name="Ohji S."/>
            <person name="Ichikawa N."/>
        </authorList>
    </citation>
    <scope>NUCLEOTIDE SEQUENCE [LARGE SCALE GENOMIC DNA]</scope>
    <source>
        <strain evidence="2 3">NBRC 107627</strain>
    </source>
</reference>
<gene>
    <name evidence="2" type="ORF">KTU01_37260</name>
</gene>
<dbReference type="Gene3D" id="3.40.50.1820">
    <property type="entry name" value="alpha/beta hydrolase"/>
    <property type="match status" value="1"/>
</dbReference>
<dbReference type="RefSeq" id="WP_062737427.1">
    <property type="nucleotide sequence ID" value="NZ_BJZS01000174.1"/>
</dbReference>
<dbReference type="PANTHER" id="PTHR43433">
    <property type="entry name" value="HYDROLASE, ALPHA/BETA FOLD FAMILY PROTEIN"/>
    <property type="match status" value="1"/>
</dbReference>
<dbReference type="EMBL" id="BJZS01000174">
    <property type="protein sequence ID" value="GEO97603.1"/>
    <property type="molecule type" value="Genomic_DNA"/>
</dbReference>
<dbReference type="Proteomes" id="UP000321103">
    <property type="component" value="Unassembled WGS sequence"/>
</dbReference>
<dbReference type="Pfam" id="PF00561">
    <property type="entry name" value="Abhydrolase_1"/>
    <property type="match status" value="1"/>
</dbReference>
<dbReference type="GO" id="GO:0003824">
    <property type="term" value="F:catalytic activity"/>
    <property type="evidence" value="ECO:0007669"/>
    <property type="project" value="UniProtKB-ARBA"/>
</dbReference>
<name>A0A512IIR3_9MICC</name>
<proteinExistence type="predicted"/>